<proteinExistence type="predicted"/>
<evidence type="ECO:0000256" key="1">
    <source>
        <dbReference type="ARBA" id="ARBA00022821"/>
    </source>
</evidence>
<evidence type="ECO:0000313" key="3">
    <source>
        <dbReference type="EMBL" id="KHN32002.1"/>
    </source>
</evidence>
<dbReference type="Proteomes" id="UP000053555">
    <property type="component" value="Unassembled WGS sequence"/>
</dbReference>
<organism evidence="3">
    <name type="scientific">Glycine soja</name>
    <name type="common">Wild soybean</name>
    <dbReference type="NCBI Taxonomy" id="3848"/>
    <lineage>
        <taxon>Eukaryota</taxon>
        <taxon>Viridiplantae</taxon>
        <taxon>Streptophyta</taxon>
        <taxon>Embryophyta</taxon>
        <taxon>Tracheophyta</taxon>
        <taxon>Spermatophyta</taxon>
        <taxon>Magnoliopsida</taxon>
        <taxon>eudicotyledons</taxon>
        <taxon>Gunneridae</taxon>
        <taxon>Pentapetalae</taxon>
        <taxon>rosids</taxon>
        <taxon>fabids</taxon>
        <taxon>Fabales</taxon>
        <taxon>Fabaceae</taxon>
        <taxon>Papilionoideae</taxon>
        <taxon>50 kb inversion clade</taxon>
        <taxon>NPAAA clade</taxon>
        <taxon>indigoferoid/millettioid clade</taxon>
        <taxon>Phaseoleae</taxon>
        <taxon>Glycine</taxon>
        <taxon>Glycine subgen. Soja</taxon>
    </lineage>
</organism>
<reference evidence="3" key="1">
    <citation type="submission" date="2014-07" db="EMBL/GenBank/DDBJ databases">
        <title>Identification of a novel salt tolerance gene in wild soybean by whole-genome sequencing.</title>
        <authorList>
            <person name="Lam H.-M."/>
            <person name="Qi X."/>
            <person name="Li M.-W."/>
            <person name="Liu X."/>
            <person name="Xie M."/>
            <person name="Ni M."/>
            <person name="Xu X."/>
        </authorList>
    </citation>
    <scope>NUCLEOTIDE SEQUENCE [LARGE SCALE GENOMIC DNA]</scope>
    <source>
        <tissue evidence="3">Root</tissue>
    </source>
</reference>
<name>A0A0B2RJJ0_GLYSO</name>
<dbReference type="InterPro" id="IPR027417">
    <property type="entry name" value="P-loop_NTPase"/>
</dbReference>
<evidence type="ECO:0000259" key="2">
    <source>
        <dbReference type="Pfam" id="PF00931"/>
    </source>
</evidence>
<dbReference type="InterPro" id="IPR002182">
    <property type="entry name" value="NB-ARC"/>
</dbReference>
<gene>
    <name evidence="3" type="ORF">glysoja_044961</name>
</gene>
<dbReference type="PRINTS" id="PR00364">
    <property type="entry name" value="DISEASERSIST"/>
</dbReference>
<dbReference type="SUPFAM" id="SSF52540">
    <property type="entry name" value="P-loop containing nucleoside triphosphate hydrolases"/>
    <property type="match status" value="1"/>
</dbReference>
<dbReference type="EMBL" id="KN650343">
    <property type="protein sequence ID" value="KHN32002.1"/>
    <property type="molecule type" value="Genomic_DNA"/>
</dbReference>
<dbReference type="PANTHER" id="PTHR36766:SF40">
    <property type="entry name" value="DISEASE RESISTANCE PROTEIN RGA3"/>
    <property type="match status" value="1"/>
</dbReference>
<protein>
    <submittedName>
        <fullName evidence="3">Putative disease resistance RPP13-like protein 1</fullName>
    </submittedName>
</protein>
<dbReference type="PANTHER" id="PTHR36766">
    <property type="entry name" value="PLANT BROAD-SPECTRUM MILDEW RESISTANCE PROTEIN RPW8"/>
    <property type="match status" value="1"/>
</dbReference>
<sequence>MKKKQFRDARVRDWLLKAKDVVFEAEDLWEDMDNELQSDHLGLKKASGVVVGSGSGSKVSEKLSSTSLLSESIIYGRDDDKEIIFNWLISDIDNKLSILSIVGMGRLGMTMVAQHVYNDPRMDDKFDIKAWVCVSEDFDVFNVSRAILDTISGSTDRSRELEMVQTRLKEKLTIIRLLYHAVRRAPPGGITRRLLLALFAKHAFQSSNPQANIDFKEIDMKIVEKCKGLPLALKTMGSLLHNKSSVREWENIFKSEIWEFSEMIAIFSLL</sequence>
<dbReference type="AlphaFoldDB" id="A0A0B2RJJ0"/>
<dbReference type="Gene3D" id="3.40.50.300">
    <property type="entry name" value="P-loop containing nucleotide triphosphate hydrolases"/>
    <property type="match status" value="1"/>
</dbReference>
<dbReference type="GO" id="GO:0006952">
    <property type="term" value="P:defense response"/>
    <property type="evidence" value="ECO:0007669"/>
    <property type="project" value="UniProtKB-KW"/>
</dbReference>
<dbReference type="Gene3D" id="1.10.8.430">
    <property type="entry name" value="Helical domain of apoptotic protease-activating factors"/>
    <property type="match status" value="1"/>
</dbReference>
<dbReference type="GO" id="GO:0043531">
    <property type="term" value="F:ADP binding"/>
    <property type="evidence" value="ECO:0007669"/>
    <property type="project" value="InterPro"/>
</dbReference>
<dbReference type="InterPro" id="IPR042197">
    <property type="entry name" value="Apaf_helical"/>
</dbReference>
<feature type="domain" description="NB-ARC" evidence="2">
    <location>
        <begin position="78"/>
        <end position="172"/>
    </location>
</feature>
<accession>A0A0B2RJJ0</accession>
<dbReference type="Pfam" id="PF00931">
    <property type="entry name" value="NB-ARC"/>
    <property type="match status" value="1"/>
</dbReference>
<keyword evidence="1" id="KW-0611">Plant defense</keyword>